<dbReference type="Pfam" id="PF12728">
    <property type="entry name" value="HTH_17"/>
    <property type="match status" value="1"/>
</dbReference>
<keyword evidence="3" id="KW-1185">Reference proteome</keyword>
<name>A0A0R1UTR8_9LACO</name>
<evidence type="ECO:0000313" key="3">
    <source>
        <dbReference type="Proteomes" id="UP000051084"/>
    </source>
</evidence>
<dbReference type="Gene3D" id="1.10.10.10">
    <property type="entry name" value="Winged helix-like DNA-binding domain superfamily/Winged helix DNA-binding domain"/>
    <property type="match status" value="1"/>
</dbReference>
<dbReference type="InterPro" id="IPR041657">
    <property type="entry name" value="HTH_17"/>
</dbReference>
<feature type="domain" description="Helix-turn-helix" evidence="1">
    <location>
        <begin position="35"/>
        <end position="84"/>
    </location>
</feature>
<dbReference type="STRING" id="417373.GCA_001570685_01314"/>
<dbReference type="Proteomes" id="UP000051084">
    <property type="component" value="Unassembled WGS sequence"/>
</dbReference>
<protein>
    <recommendedName>
        <fullName evidence="1">Helix-turn-helix domain-containing protein</fullName>
    </recommendedName>
</protein>
<dbReference type="InterPro" id="IPR009061">
    <property type="entry name" value="DNA-bd_dom_put_sf"/>
</dbReference>
<comment type="caution">
    <text evidence="2">The sequence shown here is derived from an EMBL/GenBank/DDBJ whole genome shotgun (WGS) entry which is preliminary data.</text>
</comment>
<dbReference type="InterPro" id="IPR036388">
    <property type="entry name" value="WH-like_DNA-bd_sf"/>
</dbReference>
<dbReference type="OrthoDB" id="2297400at2"/>
<sequence length="87" mass="10042">MIIDFSKEISKAVREELDHRQELAIKADEYPEYMNKGQASEYIGVSRNTLDMLIKSHGLPVIEIQGTRTVRISKRALNEYMESNTIK</sequence>
<dbReference type="NCBIfam" id="TIGR01764">
    <property type="entry name" value="excise"/>
    <property type="match status" value="1"/>
</dbReference>
<gene>
    <name evidence="2" type="ORF">FC21_GL000915</name>
</gene>
<dbReference type="RefSeq" id="WP_054653486.1">
    <property type="nucleotide sequence ID" value="NZ_AZGC01000003.1"/>
</dbReference>
<dbReference type="InterPro" id="IPR010093">
    <property type="entry name" value="SinI_DNA-bd"/>
</dbReference>
<reference evidence="2 3" key="1">
    <citation type="journal article" date="2015" name="Genome Announc.">
        <title>Expanding the biotechnology potential of lactobacilli through comparative genomics of 213 strains and associated genera.</title>
        <authorList>
            <person name="Sun Z."/>
            <person name="Harris H.M."/>
            <person name="McCann A."/>
            <person name="Guo C."/>
            <person name="Argimon S."/>
            <person name="Zhang W."/>
            <person name="Yang X."/>
            <person name="Jeffery I.B."/>
            <person name="Cooney J.C."/>
            <person name="Kagawa T.F."/>
            <person name="Liu W."/>
            <person name="Song Y."/>
            <person name="Salvetti E."/>
            <person name="Wrobel A."/>
            <person name="Rasinkangas P."/>
            <person name="Parkhill J."/>
            <person name="Rea M.C."/>
            <person name="O'Sullivan O."/>
            <person name="Ritari J."/>
            <person name="Douillard F.P."/>
            <person name="Paul Ross R."/>
            <person name="Yang R."/>
            <person name="Briner A.E."/>
            <person name="Felis G.E."/>
            <person name="de Vos W.M."/>
            <person name="Barrangou R."/>
            <person name="Klaenhammer T.R."/>
            <person name="Caufield P.W."/>
            <person name="Cui Y."/>
            <person name="Zhang H."/>
            <person name="O'Toole P.W."/>
        </authorList>
    </citation>
    <scope>NUCLEOTIDE SEQUENCE [LARGE SCALE GENOMIC DNA]</scope>
    <source>
        <strain evidence="2 3">DSM 18793</strain>
    </source>
</reference>
<organism evidence="2 3">
    <name type="scientific">Limosilactobacillus equigenerosi DSM 18793 = JCM 14505</name>
    <dbReference type="NCBI Taxonomy" id="1423742"/>
    <lineage>
        <taxon>Bacteria</taxon>
        <taxon>Bacillati</taxon>
        <taxon>Bacillota</taxon>
        <taxon>Bacilli</taxon>
        <taxon>Lactobacillales</taxon>
        <taxon>Lactobacillaceae</taxon>
        <taxon>Limosilactobacillus</taxon>
    </lineage>
</organism>
<proteinExistence type="predicted"/>
<dbReference type="GO" id="GO:0003677">
    <property type="term" value="F:DNA binding"/>
    <property type="evidence" value="ECO:0007669"/>
    <property type="project" value="InterPro"/>
</dbReference>
<dbReference type="EMBL" id="AZGC01000003">
    <property type="protein sequence ID" value="KRL96543.1"/>
    <property type="molecule type" value="Genomic_DNA"/>
</dbReference>
<dbReference type="PATRIC" id="fig|1423742.4.peg.952"/>
<dbReference type="SUPFAM" id="SSF46955">
    <property type="entry name" value="Putative DNA-binding domain"/>
    <property type="match status" value="1"/>
</dbReference>
<evidence type="ECO:0000259" key="1">
    <source>
        <dbReference type="Pfam" id="PF12728"/>
    </source>
</evidence>
<accession>A0A0R1UTR8</accession>
<evidence type="ECO:0000313" key="2">
    <source>
        <dbReference type="EMBL" id="KRL96543.1"/>
    </source>
</evidence>
<dbReference type="AlphaFoldDB" id="A0A0R1UTR8"/>